<dbReference type="PANTHER" id="PTHR43790:SF4">
    <property type="entry name" value="GUANOSINE IMPORT ATP-BINDING PROTEIN NUPO"/>
    <property type="match status" value="1"/>
</dbReference>
<accession>A0AAC9RKD8</accession>
<dbReference type="InterPro" id="IPR027417">
    <property type="entry name" value="P-loop_NTPase"/>
</dbReference>
<dbReference type="Pfam" id="PF00005">
    <property type="entry name" value="ABC_tran"/>
    <property type="match status" value="2"/>
</dbReference>
<dbReference type="SUPFAM" id="SSF52540">
    <property type="entry name" value="P-loop containing nucleoside triphosphate hydrolases"/>
    <property type="match status" value="2"/>
</dbReference>
<keyword evidence="4" id="KW-0378">Hydrolase</keyword>
<protein>
    <submittedName>
        <fullName evidence="4">Xylose import ATP-binding protein XylG</fullName>
        <ecNumber evidence="4">3.6.3.17</ecNumber>
    </submittedName>
</protein>
<keyword evidence="1" id="KW-0547">Nucleotide-binding</keyword>
<dbReference type="InterPro" id="IPR003593">
    <property type="entry name" value="AAA+_ATPase"/>
</dbReference>
<dbReference type="PROSITE" id="PS50893">
    <property type="entry name" value="ABC_TRANSPORTER_2"/>
    <property type="match status" value="2"/>
</dbReference>
<dbReference type="CDD" id="cd03215">
    <property type="entry name" value="ABC_Carb_Monos_II"/>
    <property type="match status" value="1"/>
</dbReference>
<dbReference type="InterPro" id="IPR050107">
    <property type="entry name" value="ABC_carbohydrate_import_ATPase"/>
</dbReference>
<dbReference type="AlphaFoldDB" id="A0AAC9RKD8"/>
<dbReference type="Proteomes" id="UP000192478">
    <property type="component" value="Chromosome"/>
</dbReference>
<dbReference type="CDD" id="cd03216">
    <property type="entry name" value="ABC_Carb_Monos_I"/>
    <property type="match status" value="1"/>
</dbReference>
<dbReference type="PROSITE" id="PS00211">
    <property type="entry name" value="ABC_TRANSPORTER_1"/>
    <property type="match status" value="1"/>
</dbReference>
<dbReference type="PANTHER" id="PTHR43790">
    <property type="entry name" value="CARBOHYDRATE TRANSPORT ATP-BINDING PROTEIN MG119-RELATED"/>
    <property type="match status" value="1"/>
</dbReference>
<name>A0AAC9RKD8_9CLOT</name>
<dbReference type="GO" id="GO:0016887">
    <property type="term" value="F:ATP hydrolysis activity"/>
    <property type="evidence" value="ECO:0007669"/>
    <property type="project" value="InterPro"/>
</dbReference>
<evidence type="ECO:0000313" key="5">
    <source>
        <dbReference type="Proteomes" id="UP000192478"/>
    </source>
</evidence>
<dbReference type="InterPro" id="IPR017871">
    <property type="entry name" value="ABC_transporter-like_CS"/>
</dbReference>
<evidence type="ECO:0000256" key="1">
    <source>
        <dbReference type="ARBA" id="ARBA00022741"/>
    </source>
</evidence>
<reference evidence="4 5" key="1">
    <citation type="submission" date="2017-03" db="EMBL/GenBank/DDBJ databases">
        <title>Complete sequence of Clostridium formicaceticum DSM 92.</title>
        <authorList>
            <person name="Poehlein A."/>
            <person name="Karl M."/>
            <person name="Bengelsdorf F.R."/>
            <person name="Duerre P."/>
            <person name="Daniel R."/>
        </authorList>
    </citation>
    <scope>NUCLEOTIDE SEQUENCE [LARGE SCALE GENOMIC DNA]</scope>
    <source>
        <strain evidence="4 5">DSM 92</strain>
    </source>
</reference>
<dbReference type="Gene3D" id="3.40.50.300">
    <property type="entry name" value="P-loop containing nucleotide triphosphate hydrolases"/>
    <property type="match status" value="2"/>
</dbReference>
<gene>
    <name evidence="4" type="primary">xylG</name>
    <name evidence="4" type="ORF">CLFO_31200</name>
</gene>
<evidence type="ECO:0000259" key="3">
    <source>
        <dbReference type="PROSITE" id="PS50893"/>
    </source>
</evidence>
<dbReference type="GO" id="GO:0005524">
    <property type="term" value="F:ATP binding"/>
    <property type="evidence" value="ECO:0007669"/>
    <property type="project" value="UniProtKB-KW"/>
</dbReference>
<dbReference type="EMBL" id="CP020559">
    <property type="protein sequence ID" value="ARE88714.1"/>
    <property type="molecule type" value="Genomic_DNA"/>
</dbReference>
<evidence type="ECO:0000313" key="4">
    <source>
        <dbReference type="EMBL" id="ARE88714.1"/>
    </source>
</evidence>
<dbReference type="InterPro" id="IPR003439">
    <property type="entry name" value="ABC_transporter-like_ATP-bd"/>
</dbReference>
<sequence length="528" mass="59017">MEYMLKVENLTKKFEESYALKDVNFSLKKGEIHGLVGANGSGKSTLMNILFGSGHIKDTGGYSGRIFIEEENITISSTLDALRHGIGLVHQEFALLGSLDISSNIKINRENIYPLAGKILGREFGIVDTKKNKEDAKNALSKIGVNIDPSIKVSNVSINMKQFIEIAREIDNTNLKILMLDEPTASLNQEDTRILLKSLRAIADTGISIIFVSHRLEEVTQICDRVTVLRDGEVISHYSKEEFEINKIALDMIGIQVVQTKRKRTVGNRDKIISFQNVQVTQGDKLYKEISLDIKKGEVLGITGLAGYGQEIFGYGLMGLYDMKGNVFINGEKVIPGDVGLISKKGIYMLPDERKEMGLLLGSSIWENVVFGSYEQHKEFLKYPKMKGLSFLNHGVIDNYSSKLVEDLNIKVRDIYQPIKELSGGNQQKVCIARALTINPEILFVGEPTRGIDIYSKEIVLEMLLKMNEEKGMTIVISSGEIGELKRICDRIVIMYGGEVFDILEPDVDDEVFSLAISGRRVESYEKN</sequence>
<organism evidence="4 5">
    <name type="scientific">Clostridium formicaceticum</name>
    <dbReference type="NCBI Taxonomy" id="1497"/>
    <lineage>
        <taxon>Bacteria</taxon>
        <taxon>Bacillati</taxon>
        <taxon>Bacillota</taxon>
        <taxon>Clostridia</taxon>
        <taxon>Eubacteriales</taxon>
        <taxon>Clostridiaceae</taxon>
        <taxon>Clostridium</taxon>
    </lineage>
</organism>
<evidence type="ECO:0000256" key="2">
    <source>
        <dbReference type="ARBA" id="ARBA00022840"/>
    </source>
</evidence>
<feature type="domain" description="ABC transporter" evidence="3">
    <location>
        <begin position="268"/>
        <end position="522"/>
    </location>
</feature>
<feature type="domain" description="ABC transporter" evidence="3">
    <location>
        <begin position="5"/>
        <end position="256"/>
    </location>
</feature>
<dbReference type="EC" id="3.6.3.17" evidence="4"/>
<dbReference type="SMART" id="SM00382">
    <property type="entry name" value="AAA"/>
    <property type="match status" value="2"/>
</dbReference>
<keyword evidence="2 4" id="KW-0067">ATP-binding</keyword>
<proteinExistence type="predicted"/>